<dbReference type="Gene3D" id="1.10.490.10">
    <property type="entry name" value="Globins"/>
    <property type="match status" value="1"/>
</dbReference>
<comment type="caution">
    <text evidence="1">The sequence shown here is derived from an EMBL/GenBank/DDBJ whole genome shotgun (WGS) entry which is preliminary data.</text>
</comment>
<dbReference type="CDD" id="cd01040">
    <property type="entry name" value="Mb-like"/>
    <property type="match status" value="1"/>
</dbReference>
<evidence type="ECO:0000313" key="2">
    <source>
        <dbReference type="Proteomes" id="UP000249700"/>
    </source>
</evidence>
<name>A0A328XSL4_9GAMM</name>
<evidence type="ECO:0008006" key="3">
    <source>
        <dbReference type="Google" id="ProtNLM"/>
    </source>
</evidence>
<dbReference type="GO" id="GO:0020037">
    <property type="term" value="F:heme binding"/>
    <property type="evidence" value="ECO:0007669"/>
    <property type="project" value="InterPro"/>
</dbReference>
<dbReference type="RefSeq" id="WP_112054673.1">
    <property type="nucleotide sequence ID" value="NZ_QLSX01000004.1"/>
</dbReference>
<gene>
    <name evidence="1" type="ORF">BCL93_104178</name>
</gene>
<dbReference type="Proteomes" id="UP000249700">
    <property type="component" value="Unassembled WGS sequence"/>
</dbReference>
<dbReference type="SUPFAM" id="SSF46458">
    <property type="entry name" value="Globin-like"/>
    <property type="match status" value="1"/>
</dbReference>
<dbReference type="EMBL" id="QLSX01000004">
    <property type="protein sequence ID" value="RAR62201.1"/>
    <property type="molecule type" value="Genomic_DNA"/>
</dbReference>
<dbReference type="InterPro" id="IPR012292">
    <property type="entry name" value="Globin/Proto"/>
</dbReference>
<dbReference type="InterPro" id="IPR009050">
    <property type="entry name" value="Globin-like_sf"/>
</dbReference>
<organism evidence="1 2">
    <name type="scientific">Onishia taeanensis</name>
    <dbReference type="NCBI Taxonomy" id="284577"/>
    <lineage>
        <taxon>Bacteria</taxon>
        <taxon>Pseudomonadati</taxon>
        <taxon>Pseudomonadota</taxon>
        <taxon>Gammaproteobacteria</taxon>
        <taxon>Oceanospirillales</taxon>
        <taxon>Halomonadaceae</taxon>
        <taxon>Onishia</taxon>
    </lineage>
</organism>
<proteinExistence type="predicted"/>
<dbReference type="GO" id="GO:0019825">
    <property type="term" value="F:oxygen binding"/>
    <property type="evidence" value="ECO:0007669"/>
    <property type="project" value="InterPro"/>
</dbReference>
<reference evidence="1 2" key="1">
    <citation type="submission" date="2018-06" db="EMBL/GenBank/DDBJ databases">
        <title>Comparative analysis of microorganisms from saline springs in Andes Mountain Range, Colombia.</title>
        <authorList>
            <person name="Rubin E."/>
        </authorList>
    </citation>
    <scope>NUCLEOTIDE SEQUENCE [LARGE SCALE GENOMIC DNA]</scope>
    <source>
        <strain evidence="1 2">USBA-857</strain>
    </source>
</reference>
<dbReference type="AlphaFoldDB" id="A0A328XSL4"/>
<evidence type="ECO:0000313" key="1">
    <source>
        <dbReference type="EMBL" id="RAR62201.1"/>
    </source>
</evidence>
<sequence length="151" mass="17776">MPWIIETIFDGSYERVLARHISGKGFFEAFYLRFVAASEEVAEKFRITDMLRQQAMLKKSFYHLLAFYGSCHADYYLDRVAISHNCQYLDIRPALFDLWMETLVEILRHFDPHYDDEVELAWCLVMAPGIVYMKFHYERETPVGQRGSSSG</sequence>
<protein>
    <recommendedName>
        <fullName evidence="3">Globin</fullName>
    </recommendedName>
</protein>
<accession>A0A328XSL4</accession>
<dbReference type="InterPro" id="IPR044399">
    <property type="entry name" value="Mb-like_M"/>
</dbReference>
<dbReference type="OrthoDB" id="980856at2"/>